<protein>
    <submittedName>
        <fullName evidence="2">Putative Stage II sporulation P</fullName>
    </submittedName>
</protein>
<keyword evidence="1" id="KW-0472">Membrane</keyword>
<organism evidence="2 3">
    <name type="scientific">[Clostridium] ultunense Esp</name>
    <dbReference type="NCBI Taxonomy" id="1288971"/>
    <lineage>
        <taxon>Bacteria</taxon>
        <taxon>Bacillati</taxon>
        <taxon>Bacillota</taxon>
        <taxon>Tissierellia</taxon>
        <taxon>Tissierellales</taxon>
        <taxon>Tepidimicrobiaceae</taxon>
        <taxon>Schnuerera</taxon>
    </lineage>
</organism>
<keyword evidence="3" id="KW-1185">Reference proteome</keyword>
<dbReference type="EMBL" id="LT669839">
    <property type="protein sequence ID" value="SHD77454.1"/>
    <property type="molecule type" value="Genomic_DNA"/>
</dbReference>
<gene>
    <name evidence="2" type="ORF">CUESP1_2097</name>
</gene>
<evidence type="ECO:0000313" key="2">
    <source>
        <dbReference type="EMBL" id="SHD77454.1"/>
    </source>
</evidence>
<keyword evidence="1" id="KW-0812">Transmembrane</keyword>
<reference evidence="2 3" key="1">
    <citation type="submission" date="2016-11" db="EMBL/GenBank/DDBJ databases">
        <authorList>
            <person name="Manzoor S."/>
        </authorList>
    </citation>
    <scope>NUCLEOTIDE SEQUENCE [LARGE SCALE GENOMIC DNA]</scope>
    <source>
        <strain evidence="2">Clostridium ultunense strain Esp</strain>
    </source>
</reference>
<evidence type="ECO:0000256" key="1">
    <source>
        <dbReference type="SAM" id="Phobius"/>
    </source>
</evidence>
<keyword evidence="1" id="KW-1133">Transmembrane helix</keyword>
<dbReference type="Pfam" id="PF07454">
    <property type="entry name" value="SpoIIP"/>
    <property type="match status" value="1"/>
</dbReference>
<name>A0A1M4PPP4_9FIRM</name>
<dbReference type="AlphaFoldDB" id="A0A1M4PPP4"/>
<proteinExistence type="predicted"/>
<accession>A0A1M4PPP4</accession>
<dbReference type="Proteomes" id="UP000245423">
    <property type="component" value="Chromosome 1"/>
</dbReference>
<dbReference type="NCBIfam" id="TIGR02867">
    <property type="entry name" value="spore_II_P"/>
    <property type="match status" value="1"/>
</dbReference>
<feature type="transmembrane region" description="Helical" evidence="1">
    <location>
        <begin position="12"/>
        <end position="30"/>
    </location>
</feature>
<dbReference type="RefSeq" id="WP_025641497.1">
    <property type="nucleotide sequence ID" value="NZ_LT669839.1"/>
</dbReference>
<dbReference type="OrthoDB" id="1633470at2"/>
<sequence length="381" mass="43604">MRGKDSRNNYIIFALICLIVFNIGTMLINWKEDKAEPVFSEEKSYFEDGSAFISLFSRTSSIINLYKIHQYKGNSWNETFYKSLSPVHGLKEFLKAQFPSILFMGNDSKSDGETEERDIENNPTLVEDFIIIDRLEEYEDLIIINDSKGDISVSNVPKPLNINPLKIDREKPYILIYHTHGTESYSSLDTNLHHTTDKKLNVITIGEIISKTLEENGHKVEHVIKYHDVPSYNKSYTESLKTVNEKIKDNNNFKILLDIHRDGHDHNDPKVIKNMKNLIEKFKIDIDGKKAATFYFVIGPDSPNKEAVLSFAKYIKAVTDTLYPNLCTGIMIKPVGKYNQFLSDYSALIEVGSNLNTMEEAMETARILGEILSIVVENIQE</sequence>
<evidence type="ECO:0000313" key="3">
    <source>
        <dbReference type="Proteomes" id="UP000245423"/>
    </source>
</evidence>
<dbReference type="InterPro" id="IPR010897">
    <property type="entry name" value="Spore_II_P"/>
</dbReference>